<sequence length="498" mass="55313">MERKVEHMEDMEEHMARQDKNEDEKTTQNMHQRSESSNQLKSDAENSRLYTISSQAWCAGTGNNAISQDSLEESTLNLSSLQKPSDSLGTKAIETQANGGHDIGDSTNKEMHTTMLQQSVENCKDEQLHITSVKPPTMGEYLTPPQLELVGHSIACTSYPCSDPYYAGIMPAYGPQALVHSNALGVHHARMALPLEVTEEPVYVNAKQYNGILRRRQSRAKAELEKKRIKSRKPYLHESRHMHAMRRPRGSGGRFLNTKKLDSASLNVTSDKGTDSGSVTSAKCSSSLGSKSTPSNPSGNDGSSTSHKEVKESSVQDMNSAQTFSNCNTNVNSCYPYQQGFQMSAFYSFQHERIDGEDCSGQQHQYARIVGSQTPHRDATGWVKLEVLFQPVAVVCWQFILGCYVGSVFIWEKQKRARRELVTGFDPLFDDFNKRGPFDLLSLASTSPSTSKSKLKCDLVFLTCIPGAIMGPLIITVVIALKDLYAEFVLDEQKKSET</sequence>
<comment type="similarity">
    <text evidence="8">Belongs to the NFYA/HAP2 subunit family.</text>
</comment>
<keyword evidence="10" id="KW-0472">Membrane</keyword>
<dbReference type="GO" id="GO:0016602">
    <property type="term" value="C:CCAAT-binding factor complex"/>
    <property type="evidence" value="ECO:0007669"/>
    <property type="project" value="InterPro"/>
</dbReference>
<feature type="compositionally biased region" description="Basic and acidic residues" evidence="9">
    <location>
        <begin position="1"/>
        <end position="26"/>
    </location>
</feature>
<feature type="compositionally biased region" description="Polar residues" evidence="9">
    <location>
        <begin position="264"/>
        <end position="279"/>
    </location>
</feature>
<dbReference type="Gene3D" id="6.10.250.2430">
    <property type="match status" value="1"/>
</dbReference>
<name>A0A4S4EK03_CAMSN</name>
<dbReference type="PROSITE" id="PS51152">
    <property type="entry name" value="NFYA_HAP2_2"/>
    <property type="match status" value="1"/>
</dbReference>
<keyword evidence="10" id="KW-1133">Transmembrane helix</keyword>
<evidence type="ECO:0000313" key="12">
    <source>
        <dbReference type="Proteomes" id="UP000306102"/>
    </source>
</evidence>
<proteinExistence type="inferred from homology"/>
<dbReference type="Proteomes" id="UP000306102">
    <property type="component" value="Unassembled WGS sequence"/>
</dbReference>
<evidence type="ECO:0000256" key="4">
    <source>
        <dbReference type="ARBA" id="ARBA00023159"/>
    </source>
</evidence>
<keyword evidence="2 8" id="KW-0805">Transcription regulation</keyword>
<dbReference type="InterPro" id="IPR001289">
    <property type="entry name" value="NFYA"/>
</dbReference>
<dbReference type="EMBL" id="SDRB02004033">
    <property type="protein sequence ID" value="THG16522.1"/>
    <property type="molecule type" value="Genomic_DNA"/>
</dbReference>
<dbReference type="GO" id="GO:0003677">
    <property type="term" value="F:DNA binding"/>
    <property type="evidence" value="ECO:0007669"/>
    <property type="project" value="UniProtKB-KW"/>
</dbReference>
<reference evidence="11 12" key="1">
    <citation type="journal article" date="2018" name="Proc. Natl. Acad. Sci. U.S.A.">
        <title>Draft genome sequence of Camellia sinensis var. sinensis provides insights into the evolution of the tea genome and tea quality.</title>
        <authorList>
            <person name="Wei C."/>
            <person name="Yang H."/>
            <person name="Wang S."/>
            <person name="Zhao J."/>
            <person name="Liu C."/>
            <person name="Gao L."/>
            <person name="Xia E."/>
            <person name="Lu Y."/>
            <person name="Tai Y."/>
            <person name="She G."/>
            <person name="Sun J."/>
            <person name="Cao H."/>
            <person name="Tong W."/>
            <person name="Gao Q."/>
            <person name="Li Y."/>
            <person name="Deng W."/>
            <person name="Jiang X."/>
            <person name="Wang W."/>
            <person name="Chen Q."/>
            <person name="Zhang S."/>
            <person name="Li H."/>
            <person name="Wu J."/>
            <person name="Wang P."/>
            <person name="Li P."/>
            <person name="Shi C."/>
            <person name="Zheng F."/>
            <person name="Jian J."/>
            <person name="Huang B."/>
            <person name="Shan D."/>
            <person name="Shi M."/>
            <person name="Fang C."/>
            <person name="Yue Y."/>
            <person name="Li F."/>
            <person name="Li D."/>
            <person name="Wei S."/>
            <person name="Han B."/>
            <person name="Jiang C."/>
            <person name="Yin Y."/>
            <person name="Xia T."/>
            <person name="Zhang Z."/>
            <person name="Bennetzen J.L."/>
            <person name="Zhao S."/>
            <person name="Wan X."/>
        </authorList>
    </citation>
    <scope>NUCLEOTIDE SEQUENCE [LARGE SCALE GENOMIC DNA]</scope>
    <source>
        <strain evidence="12">cv. Shuchazao</strain>
        <tissue evidence="11">Leaf</tissue>
    </source>
</reference>
<evidence type="ECO:0000256" key="5">
    <source>
        <dbReference type="ARBA" id="ARBA00023163"/>
    </source>
</evidence>
<dbReference type="STRING" id="542762.A0A4S4EK03"/>
<accession>A0A4S4EK03</accession>
<comment type="function">
    <text evidence="8">Component of the sequence-specific heterotrimeric transcription factor (NF-Y) which specifically recognizes a 5'-CCAAT-3' box motif found in the promoters of its target genes.</text>
</comment>
<gene>
    <name evidence="11" type="ORF">TEA_010565</name>
</gene>
<dbReference type="PRINTS" id="PR00616">
    <property type="entry name" value="CCAATSUBUNTB"/>
</dbReference>
<comment type="subunit">
    <text evidence="7">Heterotrimeric transcription factor composed of three components, NF-YA, NF-YB and NF-YC. NF-YB and NF-YC must interact and dimerize for NF-YA association and DNA binding.</text>
</comment>
<feature type="region of interest" description="Disordered" evidence="9">
    <location>
        <begin position="216"/>
        <end position="319"/>
    </location>
</feature>
<dbReference type="PANTHER" id="PTHR12632">
    <property type="entry name" value="TRANSCRIPTION FACTOR NF-Y ALPHA-RELATED"/>
    <property type="match status" value="1"/>
</dbReference>
<feature type="transmembrane region" description="Helical" evidence="10">
    <location>
        <begin position="388"/>
        <end position="411"/>
    </location>
</feature>
<evidence type="ECO:0000256" key="7">
    <source>
        <dbReference type="ARBA" id="ARBA00025911"/>
    </source>
</evidence>
<evidence type="ECO:0000256" key="3">
    <source>
        <dbReference type="ARBA" id="ARBA00023125"/>
    </source>
</evidence>
<organism evidence="11 12">
    <name type="scientific">Camellia sinensis var. sinensis</name>
    <name type="common">China tea</name>
    <dbReference type="NCBI Taxonomy" id="542762"/>
    <lineage>
        <taxon>Eukaryota</taxon>
        <taxon>Viridiplantae</taxon>
        <taxon>Streptophyta</taxon>
        <taxon>Embryophyta</taxon>
        <taxon>Tracheophyta</taxon>
        <taxon>Spermatophyta</taxon>
        <taxon>Magnoliopsida</taxon>
        <taxon>eudicotyledons</taxon>
        <taxon>Gunneridae</taxon>
        <taxon>Pentapetalae</taxon>
        <taxon>asterids</taxon>
        <taxon>Ericales</taxon>
        <taxon>Theaceae</taxon>
        <taxon>Camellia</taxon>
    </lineage>
</organism>
<evidence type="ECO:0000256" key="1">
    <source>
        <dbReference type="ARBA" id="ARBA00004123"/>
    </source>
</evidence>
<comment type="subcellular location">
    <subcellularLocation>
        <location evidence="1 8">Nucleus</location>
    </subcellularLocation>
</comment>
<feature type="transmembrane region" description="Helical" evidence="10">
    <location>
        <begin position="459"/>
        <end position="481"/>
    </location>
</feature>
<dbReference type="InterPro" id="IPR018362">
    <property type="entry name" value="CCAAT-binding_factor_CS"/>
</dbReference>
<keyword evidence="3 8" id="KW-0238">DNA-binding</keyword>
<comment type="caution">
    <text evidence="11">The sequence shown here is derived from an EMBL/GenBank/DDBJ whole genome shotgun (WGS) entry which is preliminary data.</text>
</comment>
<keyword evidence="5 8" id="KW-0804">Transcription</keyword>
<dbReference type="AlphaFoldDB" id="A0A4S4EK03"/>
<keyword evidence="12" id="KW-1185">Reference proteome</keyword>
<evidence type="ECO:0000256" key="10">
    <source>
        <dbReference type="SAM" id="Phobius"/>
    </source>
</evidence>
<keyword evidence="4" id="KW-0010">Activator</keyword>
<protein>
    <recommendedName>
        <fullName evidence="8">Nuclear transcription factor Y subunit</fullName>
    </recommendedName>
</protein>
<dbReference type="SMART" id="SM00521">
    <property type="entry name" value="CBF"/>
    <property type="match status" value="1"/>
</dbReference>
<dbReference type="PROSITE" id="PS00686">
    <property type="entry name" value="NFYA_HAP2_1"/>
    <property type="match status" value="1"/>
</dbReference>
<keyword evidence="6 8" id="KW-0539">Nucleus</keyword>
<evidence type="ECO:0000256" key="8">
    <source>
        <dbReference type="RuleBase" id="RU367155"/>
    </source>
</evidence>
<feature type="region of interest" description="Disordered" evidence="9">
    <location>
        <begin position="1"/>
        <end position="45"/>
    </location>
</feature>
<evidence type="ECO:0000313" key="11">
    <source>
        <dbReference type="EMBL" id="THG16522.1"/>
    </source>
</evidence>
<keyword evidence="10" id="KW-0812">Transmembrane</keyword>
<feature type="compositionally biased region" description="Polar residues" evidence="9">
    <location>
        <begin position="27"/>
        <end position="41"/>
    </location>
</feature>
<feature type="compositionally biased region" description="Low complexity" evidence="9">
    <location>
        <begin position="280"/>
        <end position="298"/>
    </location>
</feature>
<dbReference type="GO" id="GO:0003700">
    <property type="term" value="F:DNA-binding transcription factor activity"/>
    <property type="evidence" value="ECO:0007669"/>
    <property type="project" value="UniProtKB-UniRule"/>
</dbReference>
<evidence type="ECO:0000256" key="9">
    <source>
        <dbReference type="SAM" id="MobiDB-lite"/>
    </source>
</evidence>
<evidence type="ECO:0000256" key="6">
    <source>
        <dbReference type="ARBA" id="ARBA00023242"/>
    </source>
</evidence>
<evidence type="ECO:0000256" key="2">
    <source>
        <dbReference type="ARBA" id="ARBA00023015"/>
    </source>
</evidence>
<dbReference type="Pfam" id="PF02045">
    <property type="entry name" value="CBFB_NFYA"/>
    <property type="match status" value="1"/>
</dbReference>